<dbReference type="InterPro" id="IPR036259">
    <property type="entry name" value="MFS_trans_sf"/>
</dbReference>
<feature type="domain" description="Major facilitator superfamily (MFS) profile" evidence="7">
    <location>
        <begin position="25"/>
        <end position="427"/>
    </location>
</feature>
<feature type="transmembrane region" description="Helical" evidence="6">
    <location>
        <begin position="287"/>
        <end position="308"/>
    </location>
</feature>
<dbReference type="EMBL" id="BNJG01000002">
    <property type="protein sequence ID" value="GHO56385.1"/>
    <property type="molecule type" value="Genomic_DNA"/>
</dbReference>
<name>A0ABQ3UUP2_9CHLR</name>
<dbReference type="SUPFAM" id="SSF103473">
    <property type="entry name" value="MFS general substrate transporter"/>
    <property type="match status" value="1"/>
</dbReference>
<evidence type="ECO:0000259" key="7">
    <source>
        <dbReference type="PROSITE" id="PS50850"/>
    </source>
</evidence>
<dbReference type="Pfam" id="PF07690">
    <property type="entry name" value="MFS_1"/>
    <property type="match status" value="1"/>
</dbReference>
<sequence length="429" mass="44338">MESAAQPDTAKPAAGGMMRLFKVPNFMLLFGGQTISTFGDALYMVALPWLILTTGGSAQELGIVLSAYGIPRAVCMLAGGWLSDRLRPRRFMLIADTVRLLLMGVLAVLAFGGHPLLWQLCAIAVPLGALGGAFTPASMSMVPDILDRDDLQAGNGLMMASMQGANLIGSSIAGVIVSGLTSAVALAIDAVTFLFSAGSLALMRGTKHATPDGSQIEASPEASQDHPQASAQEVGMQISFWGYLGTSRLIQIALFMFIVSSLVTGGLIEVALPALVQGPMQGNASGFGFILGGWGAGALIGSILAGMVGKYKRKGLIILLGGMIIAAMFALLPVGGVLGAVACMLIGGIASSGFAVLFFTAVQMNIPSHLMGRIMGLLMFSSQGLYPVSTVLAGVLANHFGPAILFPFAGLVLAVVMLFGMTQKVLREL</sequence>
<evidence type="ECO:0000256" key="3">
    <source>
        <dbReference type="ARBA" id="ARBA00022692"/>
    </source>
</evidence>
<feature type="transmembrane region" description="Helical" evidence="6">
    <location>
        <begin position="63"/>
        <end position="82"/>
    </location>
</feature>
<dbReference type="PANTHER" id="PTHR23513:SF11">
    <property type="entry name" value="STAPHYLOFERRIN A TRANSPORTER"/>
    <property type="match status" value="1"/>
</dbReference>
<dbReference type="Proteomes" id="UP000654345">
    <property type="component" value="Unassembled WGS sequence"/>
</dbReference>
<feature type="transmembrane region" description="Helical" evidence="6">
    <location>
        <begin position="252"/>
        <end position="275"/>
    </location>
</feature>
<feature type="transmembrane region" description="Helical" evidence="6">
    <location>
        <begin position="403"/>
        <end position="421"/>
    </location>
</feature>
<feature type="transmembrane region" description="Helical" evidence="6">
    <location>
        <begin position="374"/>
        <end position="397"/>
    </location>
</feature>
<comment type="caution">
    <text evidence="8">The sequence shown here is derived from an EMBL/GenBank/DDBJ whole genome shotgun (WGS) entry which is preliminary data.</text>
</comment>
<keyword evidence="9" id="KW-1185">Reference proteome</keyword>
<keyword evidence="3 6" id="KW-0812">Transmembrane</keyword>
<dbReference type="PROSITE" id="PS50850">
    <property type="entry name" value="MFS"/>
    <property type="match status" value="1"/>
</dbReference>
<dbReference type="InterPro" id="IPR011701">
    <property type="entry name" value="MFS"/>
</dbReference>
<keyword evidence="5 6" id="KW-0472">Membrane</keyword>
<feature type="transmembrane region" description="Helical" evidence="6">
    <location>
        <begin position="183"/>
        <end position="203"/>
    </location>
</feature>
<dbReference type="PANTHER" id="PTHR23513">
    <property type="entry name" value="INTEGRAL MEMBRANE EFFLUX PROTEIN-RELATED"/>
    <property type="match status" value="1"/>
</dbReference>
<keyword evidence="4 6" id="KW-1133">Transmembrane helix</keyword>
<organism evidence="8 9">
    <name type="scientific">Ktedonobacter robiniae</name>
    <dbReference type="NCBI Taxonomy" id="2778365"/>
    <lineage>
        <taxon>Bacteria</taxon>
        <taxon>Bacillati</taxon>
        <taxon>Chloroflexota</taxon>
        <taxon>Ktedonobacteria</taxon>
        <taxon>Ktedonobacterales</taxon>
        <taxon>Ktedonobacteraceae</taxon>
        <taxon>Ktedonobacter</taxon>
    </lineage>
</organism>
<evidence type="ECO:0000256" key="1">
    <source>
        <dbReference type="ARBA" id="ARBA00004651"/>
    </source>
</evidence>
<dbReference type="InterPro" id="IPR020846">
    <property type="entry name" value="MFS_dom"/>
</dbReference>
<feature type="transmembrane region" description="Helical" evidence="6">
    <location>
        <begin position="315"/>
        <end position="332"/>
    </location>
</feature>
<protein>
    <submittedName>
        <fullName evidence="8">MFS transporter</fullName>
    </submittedName>
</protein>
<keyword evidence="2" id="KW-1003">Cell membrane</keyword>
<evidence type="ECO:0000313" key="9">
    <source>
        <dbReference type="Proteomes" id="UP000654345"/>
    </source>
</evidence>
<gene>
    <name evidence="8" type="ORF">KSB_48600</name>
</gene>
<evidence type="ECO:0000313" key="8">
    <source>
        <dbReference type="EMBL" id="GHO56385.1"/>
    </source>
</evidence>
<evidence type="ECO:0000256" key="4">
    <source>
        <dbReference type="ARBA" id="ARBA00022989"/>
    </source>
</evidence>
<evidence type="ECO:0000256" key="2">
    <source>
        <dbReference type="ARBA" id="ARBA00022475"/>
    </source>
</evidence>
<accession>A0ABQ3UUP2</accession>
<reference evidence="8 9" key="1">
    <citation type="journal article" date="2021" name="Int. J. Syst. Evol. Microbiol.">
        <title>Reticulibacter mediterranei gen. nov., sp. nov., within the new family Reticulibacteraceae fam. nov., and Ktedonospora formicarum gen. nov., sp. nov., Ktedonobacter robiniae sp. nov., Dictyobacter formicarum sp. nov. and Dictyobacter arantiisoli sp. nov., belonging to the class Ktedonobacteria.</title>
        <authorList>
            <person name="Yabe S."/>
            <person name="Zheng Y."/>
            <person name="Wang C.M."/>
            <person name="Sakai Y."/>
            <person name="Abe K."/>
            <person name="Yokota A."/>
            <person name="Donadio S."/>
            <person name="Cavaletti L."/>
            <person name="Monciardini P."/>
        </authorList>
    </citation>
    <scope>NUCLEOTIDE SEQUENCE [LARGE SCALE GENOMIC DNA]</scope>
    <source>
        <strain evidence="8 9">SOSP1-30</strain>
    </source>
</reference>
<dbReference type="Gene3D" id="1.20.1250.20">
    <property type="entry name" value="MFS general substrate transporter like domains"/>
    <property type="match status" value="1"/>
</dbReference>
<proteinExistence type="predicted"/>
<feature type="transmembrane region" description="Helical" evidence="6">
    <location>
        <begin position="338"/>
        <end position="362"/>
    </location>
</feature>
<comment type="subcellular location">
    <subcellularLocation>
        <location evidence="1">Cell membrane</location>
        <topology evidence="1">Multi-pass membrane protein</topology>
    </subcellularLocation>
</comment>
<evidence type="ECO:0000256" key="6">
    <source>
        <dbReference type="SAM" id="Phobius"/>
    </source>
</evidence>
<dbReference type="CDD" id="cd06173">
    <property type="entry name" value="MFS_MefA_like"/>
    <property type="match status" value="1"/>
</dbReference>
<evidence type="ECO:0000256" key="5">
    <source>
        <dbReference type="ARBA" id="ARBA00023136"/>
    </source>
</evidence>
<feature type="transmembrane region" description="Helical" evidence="6">
    <location>
        <begin position="26"/>
        <end position="51"/>
    </location>
</feature>